<evidence type="ECO:0000313" key="3">
    <source>
        <dbReference type="EMBL" id="SNR69778.1"/>
    </source>
</evidence>
<feature type="domain" description="UspA" evidence="2">
    <location>
        <begin position="101"/>
        <end position="146"/>
    </location>
</feature>
<dbReference type="RefSeq" id="WP_089382451.1">
    <property type="nucleotide sequence ID" value="NZ_FZNT01000009.1"/>
</dbReference>
<dbReference type="Gene3D" id="3.40.50.12370">
    <property type="match status" value="1"/>
</dbReference>
<keyword evidence="4" id="KW-1185">Reference proteome</keyword>
<gene>
    <name evidence="3" type="ORF">SAMN06265371_10925</name>
</gene>
<dbReference type="Pfam" id="PF00582">
    <property type="entry name" value="Usp"/>
    <property type="match status" value="1"/>
</dbReference>
<comment type="similarity">
    <text evidence="1">Belongs to the universal stress protein A family.</text>
</comment>
<dbReference type="EMBL" id="FZNT01000009">
    <property type="protein sequence ID" value="SNR69778.1"/>
    <property type="molecule type" value="Genomic_DNA"/>
</dbReference>
<dbReference type="InterPro" id="IPR006016">
    <property type="entry name" value="UspA"/>
</dbReference>
<evidence type="ECO:0000256" key="1">
    <source>
        <dbReference type="ARBA" id="ARBA00008791"/>
    </source>
</evidence>
<dbReference type="AlphaFoldDB" id="A0A238YG51"/>
<reference evidence="3 4" key="1">
    <citation type="submission" date="2017-06" db="EMBL/GenBank/DDBJ databases">
        <authorList>
            <person name="Kim H.J."/>
            <person name="Triplett B.A."/>
        </authorList>
    </citation>
    <scope>NUCLEOTIDE SEQUENCE [LARGE SCALE GENOMIC DNA]</scope>
    <source>
        <strain evidence="3 4">DSM 29150</strain>
    </source>
</reference>
<sequence>MKDILIPTDFSENSWNAIEYALHFFKDIPCNFYLLHVTLIKHYGASEFPLFLSGDVVDVVLEKQGEIALKNVLKKIKKHYPNPLHNFQLINTYNLFIHSVKEVIKEKGIDLVVMGTKGASGLSEIIVGSNTGDLITQVECPVLVVPEKGVFKIPEEIAFPTDYNIFYPTAILNEIDKLSAMFNASIRILYIQKKEEHLTKFQLENKAYLHDFFFDKKHSFHKIINKKIEAGVQCFLESRNIDLIVMVAKNINLFQRILFRPTIEEISYHTDVPFLVLHEPNL</sequence>
<organism evidence="3 4">
    <name type="scientific">Lutibacter agarilyticus</name>
    <dbReference type="NCBI Taxonomy" id="1109740"/>
    <lineage>
        <taxon>Bacteria</taxon>
        <taxon>Pseudomonadati</taxon>
        <taxon>Bacteroidota</taxon>
        <taxon>Flavobacteriia</taxon>
        <taxon>Flavobacteriales</taxon>
        <taxon>Flavobacteriaceae</taxon>
        <taxon>Lutibacter</taxon>
    </lineage>
</organism>
<dbReference type="PRINTS" id="PR01438">
    <property type="entry name" value="UNVRSLSTRESS"/>
</dbReference>
<protein>
    <submittedName>
        <fullName evidence="3">Nucleotide-binding universal stress protein, UspA family</fullName>
    </submittedName>
</protein>
<dbReference type="InterPro" id="IPR006015">
    <property type="entry name" value="Universal_stress_UspA"/>
</dbReference>
<evidence type="ECO:0000313" key="4">
    <source>
        <dbReference type="Proteomes" id="UP000198384"/>
    </source>
</evidence>
<proteinExistence type="inferred from homology"/>
<dbReference type="SUPFAM" id="SSF52402">
    <property type="entry name" value="Adenine nucleotide alpha hydrolases-like"/>
    <property type="match status" value="2"/>
</dbReference>
<evidence type="ECO:0000259" key="2">
    <source>
        <dbReference type="Pfam" id="PF00582"/>
    </source>
</evidence>
<dbReference type="Proteomes" id="UP000198384">
    <property type="component" value="Unassembled WGS sequence"/>
</dbReference>
<dbReference type="CDD" id="cd00293">
    <property type="entry name" value="USP-like"/>
    <property type="match status" value="1"/>
</dbReference>
<dbReference type="PANTHER" id="PTHR46268:SF6">
    <property type="entry name" value="UNIVERSAL STRESS PROTEIN UP12"/>
    <property type="match status" value="1"/>
</dbReference>
<name>A0A238YG51_9FLAO</name>
<dbReference type="OrthoDB" id="9788959at2"/>
<dbReference type="PANTHER" id="PTHR46268">
    <property type="entry name" value="STRESS RESPONSE PROTEIN NHAX"/>
    <property type="match status" value="1"/>
</dbReference>
<accession>A0A238YG51</accession>